<dbReference type="AlphaFoldDB" id="A0A9P5HF19"/>
<evidence type="ECO:0000313" key="2">
    <source>
        <dbReference type="EMBL" id="KAF7549245.1"/>
    </source>
</evidence>
<feature type="region of interest" description="Disordered" evidence="1">
    <location>
        <begin position="142"/>
        <end position="174"/>
    </location>
</feature>
<evidence type="ECO:0000256" key="1">
    <source>
        <dbReference type="SAM" id="MobiDB-lite"/>
    </source>
</evidence>
<organism evidence="2 3">
    <name type="scientific">Cylindrodendrum hubeiense</name>
    <dbReference type="NCBI Taxonomy" id="595255"/>
    <lineage>
        <taxon>Eukaryota</taxon>
        <taxon>Fungi</taxon>
        <taxon>Dikarya</taxon>
        <taxon>Ascomycota</taxon>
        <taxon>Pezizomycotina</taxon>
        <taxon>Sordariomycetes</taxon>
        <taxon>Hypocreomycetidae</taxon>
        <taxon>Hypocreales</taxon>
        <taxon>Nectriaceae</taxon>
        <taxon>Cylindrodendrum</taxon>
    </lineage>
</organism>
<dbReference type="OrthoDB" id="5430089at2759"/>
<evidence type="ECO:0000313" key="3">
    <source>
        <dbReference type="Proteomes" id="UP000722485"/>
    </source>
</evidence>
<keyword evidence="3" id="KW-1185">Reference proteome</keyword>
<feature type="region of interest" description="Disordered" evidence="1">
    <location>
        <begin position="1"/>
        <end position="41"/>
    </location>
</feature>
<comment type="caution">
    <text evidence="2">The sequence shown here is derived from an EMBL/GenBank/DDBJ whole genome shotgun (WGS) entry which is preliminary data.</text>
</comment>
<dbReference type="EMBL" id="JAANBB010000127">
    <property type="protein sequence ID" value="KAF7549245.1"/>
    <property type="molecule type" value="Genomic_DNA"/>
</dbReference>
<gene>
    <name evidence="2" type="ORF">G7Z17_g6524</name>
</gene>
<accession>A0A9P5HF19</accession>
<sequence length="174" mass="19079">MPGGPPLAVWSGNENSGHSNDTDDNGSENHDIPPSPPSSSEALPIPVPTQGIVFSPSAFESILNRAKALRKPVNLTMTTLTLAALVFAIISYNQTRYGNLLNQMEACRQHPNDMYLQNTALCVKMRQDKDYDSDVSMSSIDISNLNSDLPDDAGNNKDHTRRSEQLEELRGKSH</sequence>
<protein>
    <submittedName>
        <fullName evidence="2">Uncharacterized protein</fullName>
    </submittedName>
</protein>
<reference evidence="2" key="1">
    <citation type="submission" date="2020-03" db="EMBL/GenBank/DDBJ databases">
        <title>Draft Genome Sequence of Cylindrodendrum hubeiense.</title>
        <authorList>
            <person name="Buettner E."/>
            <person name="Kellner H."/>
        </authorList>
    </citation>
    <scope>NUCLEOTIDE SEQUENCE</scope>
    <source>
        <strain evidence="2">IHI 201604</strain>
    </source>
</reference>
<dbReference type="Proteomes" id="UP000722485">
    <property type="component" value="Unassembled WGS sequence"/>
</dbReference>
<proteinExistence type="predicted"/>
<feature type="compositionally biased region" description="Basic and acidic residues" evidence="1">
    <location>
        <begin position="154"/>
        <end position="174"/>
    </location>
</feature>
<name>A0A9P5HF19_9HYPO</name>